<dbReference type="CDD" id="cd01746">
    <property type="entry name" value="GATase1_CTP_Synthase"/>
    <property type="match status" value="1"/>
</dbReference>
<dbReference type="PANTHER" id="PTHR11550">
    <property type="entry name" value="CTP SYNTHASE"/>
    <property type="match status" value="1"/>
</dbReference>
<sequence>MTKFIVVTGGVLSGLGKGVSVASIGNLLKAQGFKIFALKLDPYLNIDPGVMSPNEHGEVYVTADGGETDLDLGHYERFMDVKLTRESNLTSGRIYTNIFEKERNGFYNGKTVQVVPHVINEIIERIEKIEKKHKPDFVLIEIGGTVGDIESMPFIYALSKFANLNPKKVMFAHLSYVPFLTSSKEYKSKPSQVSISTLRSYGINPQILLLRSQGEIDLNIINKIAETSFVHPSHVINVPDIANIYQIPLYFEKQKILEIIYEHFKIKQPIDKEANKPWETFVKKVLSKKDKKVKVLLVGKYMGLEDAYLSIISSLKIAASHQNFELEYKLINADEINEENIEETVKDYDGVMILPGFGARGFESKVNVATYTRENKIPTLGICLGFQAMSVSQARKLGFKDATSQEFAEKNKKQTFVLVPFYDNGDKDKLGGSLRLGNDEIEVEKNSLAEKIYGNQNFFARHRHRFEISKHYIETLQDEEFIFSGYNPKNWNAEICEVKSHPFYIGVQYHPEFSTSVLKSNPLFDEFLKACFKNK</sequence>
<dbReference type="InterPro" id="IPR033828">
    <property type="entry name" value="GATase1_CTP_Synthase"/>
</dbReference>
<dbReference type="Gene3D" id="3.40.50.880">
    <property type="match status" value="1"/>
</dbReference>
<evidence type="ECO:0000259" key="15">
    <source>
        <dbReference type="Pfam" id="PF00117"/>
    </source>
</evidence>
<evidence type="ECO:0000256" key="13">
    <source>
        <dbReference type="ARBA" id="ARBA00079941"/>
    </source>
</evidence>
<comment type="similarity">
    <text evidence="2">Belongs to the CTP synthase family.</text>
</comment>
<dbReference type="NCBIfam" id="TIGR00337">
    <property type="entry name" value="PyrG"/>
    <property type="match status" value="1"/>
</dbReference>
<dbReference type="CDD" id="cd03113">
    <property type="entry name" value="CTPS_N"/>
    <property type="match status" value="1"/>
</dbReference>
<dbReference type="OrthoDB" id="9801107at2"/>
<evidence type="ECO:0000256" key="11">
    <source>
        <dbReference type="ARBA" id="ARBA00047781"/>
    </source>
</evidence>
<evidence type="ECO:0000256" key="1">
    <source>
        <dbReference type="ARBA" id="ARBA00005171"/>
    </source>
</evidence>
<dbReference type="InterPro" id="IPR004468">
    <property type="entry name" value="CTP_synthase"/>
</dbReference>
<organism evidence="17 18">
    <name type="scientific">Metamycoplasma subdolum</name>
    <dbReference type="NCBI Taxonomy" id="92407"/>
    <lineage>
        <taxon>Bacteria</taxon>
        <taxon>Bacillati</taxon>
        <taxon>Mycoplasmatota</taxon>
        <taxon>Mycoplasmoidales</taxon>
        <taxon>Metamycoplasmataceae</taxon>
        <taxon>Metamycoplasma</taxon>
    </lineage>
</organism>
<evidence type="ECO:0000256" key="8">
    <source>
        <dbReference type="ARBA" id="ARBA00022842"/>
    </source>
</evidence>
<keyword evidence="8" id="KW-0460">Magnesium</keyword>
<comment type="catalytic activity">
    <reaction evidence="11">
        <text>UTP + L-glutamine + ATP + H2O = CTP + L-glutamate + ADP + phosphate + 2 H(+)</text>
        <dbReference type="Rhea" id="RHEA:26426"/>
        <dbReference type="ChEBI" id="CHEBI:15377"/>
        <dbReference type="ChEBI" id="CHEBI:15378"/>
        <dbReference type="ChEBI" id="CHEBI:29985"/>
        <dbReference type="ChEBI" id="CHEBI:30616"/>
        <dbReference type="ChEBI" id="CHEBI:37563"/>
        <dbReference type="ChEBI" id="CHEBI:43474"/>
        <dbReference type="ChEBI" id="CHEBI:46398"/>
        <dbReference type="ChEBI" id="CHEBI:58359"/>
        <dbReference type="ChEBI" id="CHEBI:456216"/>
        <dbReference type="EC" id="6.3.4.2"/>
    </reaction>
</comment>
<keyword evidence="4" id="KW-0436">Ligase</keyword>
<evidence type="ECO:0000256" key="9">
    <source>
        <dbReference type="ARBA" id="ARBA00022962"/>
    </source>
</evidence>
<keyword evidence="10" id="KW-0665">Pyrimidine biosynthesis</keyword>
<dbReference type="AlphaFoldDB" id="A0A3M0A2X9"/>
<evidence type="ECO:0000313" key="17">
    <source>
        <dbReference type="EMBL" id="RMA78997.1"/>
    </source>
</evidence>
<dbReference type="Proteomes" id="UP000267246">
    <property type="component" value="Unassembled WGS sequence"/>
</dbReference>
<dbReference type="SUPFAM" id="SSF52540">
    <property type="entry name" value="P-loop containing nucleoside triphosphate hydrolases"/>
    <property type="match status" value="1"/>
</dbReference>
<keyword evidence="9" id="KW-0315">Glutamine amidotransferase</keyword>
<dbReference type="PROSITE" id="PS51273">
    <property type="entry name" value="GATASE_TYPE_1"/>
    <property type="match status" value="1"/>
</dbReference>
<dbReference type="InterPro" id="IPR017456">
    <property type="entry name" value="CTP_synthase_N"/>
</dbReference>
<evidence type="ECO:0000256" key="6">
    <source>
        <dbReference type="ARBA" id="ARBA00022741"/>
    </source>
</evidence>
<evidence type="ECO:0000256" key="5">
    <source>
        <dbReference type="ARBA" id="ARBA00022723"/>
    </source>
</evidence>
<dbReference type="GO" id="GO:0044210">
    <property type="term" value="P:'de novo' CTP biosynthetic process"/>
    <property type="evidence" value="ECO:0007669"/>
    <property type="project" value="UniProtKB-UniPathway"/>
</dbReference>
<dbReference type="EMBL" id="REFI01000005">
    <property type="protein sequence ID" value="RMA78997.1"/>
    <property type="molecule type" value="Genomic_DNA"/>
</dbReference>
<dbReference type="GO" id="GO:0005524">
    <property type="term" value="F:ATP binding"/>
    <property type="evidence" value="ECO:0007669"/>
    <property type="project" value="UniProtKB-KW"/>
</dbReference>
<evidence type="ECO:0000256" key="12">
    <source>
        <dbReference type="ARBA" id="ARBA00075170"/>
    </source>
</evidence>
<evidence type="ECO:0000256" key="3">
    <source>
        <dbReference type="ARBA" id="ARBA00012291"/>
    </source>
</evidence>
<comment type="pathway">
    <text evidence="1">Pyrimidine metabolism; CTP biosynthesis via de novo pathway; CTP from UDP: step 2/2.</text>
</comment>
<feature type="domain" description="CTP synthase N-terminal" evidence="16">
    <location>
        <begin position="3"/>
        <end position="266"/>
    </location>
</feature>
<keyword evidence="5" id="KW-0479">Metal-binding</keyword>
<reference evidence="17 18" key="1">
    <citation type="submission" date="2018-10" db="EMBL/GenBank/DDBJ databases">
        <title>Genomic Encyclopedia of Archaeal and Bacterial Type Strains, Phase II (KMG-II): from individual species to whole genera.</title>
        <authorList>
            <person name="Goeker M."/>
        </authorList>
    </citation>
    <scope>NUCLEOTIDE SEQUENCE [LARGE SCALE GENOMIC DNA]</scope>
    <source>
        <strain evidence="17 18">ATCC 29870</strain>
    </source>
</reference>
<accession>A0A3M0A2X9</accession>
<keyword evidence="18" id="KW-1185">Reference proteome</keyword>
<evidence type="ECO:0000259" key="16">
    <source>
        <dbReference type="Pfam" id="PF06418"/>
    </source>
</evidence>
<dbReference type="RefSeq" id="WP_121940542.1">
    <property type="nucleotide sequence ID" value="NZ_CP137846.1"/>
</dbReference>
<dbReference type="InterPro" id="IPR029062">
    <property type="entry name" value="Class_I_gatase-like"/>
</dbReference>
<dbReference type="Pfam" id="PF06418">
    <property type="entry name" value="CTP_synth_N"/>
    <property type="match status" value="1"/>
</dbReference>
<keyword evidence="6" id="KW-0547">Nucleotide-binding</keyword>
<dbReference type="GO" id="GO:0019856">
    <property type="term" value="P:pyrimidine nucleobase biosynthetic process"/>
    <property type="evidence" value="ECO:0007669"/>
    <property type="project" value="TreeGrafter"/>
</dbReference>
<evidence type="ECO:0000313" key="18">
    <source>
        <dbReference type="Proteomes" id="UP000267246"/>
    </source>
</evidence>
<dbReference type="Pfam" id="PF00117">
    <property type="entry name" value="GATase"/>
    <property type="match status" value="1"/>
</dbReference>
<proteinExistence type="inferred from homology"/>
<dbReference type="GO" id="GO:0042802">
    <property type="term" value="F:identical protein binding"/>
    <property type="evidence" value="ECO:0007669"/>
    <property type="project" value="TreeGrafter"/>
</dbReference>
<dbReference type="InterPro" id="IPR027417">
    <property type="entry name" value="P-loop_NTPase"/>
</dbReference>
<dbReference type="SUPFAM" id="SSF52317">
    <property type="entry name" value="Class I glutamine amidotransferase-like"/>
    <property type="match status" value="1"/>
</dbReference>
<dbReference type="InterPro" id="IPR017926">
    <property type="entry name" value="GATASE"/>
</dbReference>
<feature type="domain" description="Glutamine amidotransferase" evidence="15">
    <location>
        <begin position="306"/>
        <end position="529"/>
    </location>
</feature>
<dbReference type="GO" id="GO:0003883">
    <property type="term" value="F:CTP synthase activity"/>
    <property type="evidence" value="ECO:0007669"/>
    <property type="project" value="UniProtKB-EC"/>
</dbReference>
<gene>
    <name evidence="17" type="ORF">JN00_0041</name>
</gene>
<comment type="caution">
    <text evidence="17">The sequence shown here is derived from an EMBL/GenBank/DDBJ whole genome shotgun (WGS) entry which is preliminary data.</text>
</comment>
<dbReference type="PANTHER" id="PTHR11550:SF0">
    <property type="entry name" value="CTP SYNTHASE-RELATED"/>
    <property type="match status" value="1"/>
</dbReference>
<keyword evidence="7" id="KW-0067">ATP-binding</keyword>
<dbReference type="Gene3D" id="3.40.50.300">
    <property type="entry name" value="P-loop containing nucleotide triphosphate hydrolases"/>
    <property type="match status" value="1"/>
</dbReference>
<dbReference type="UniPathway" id="UPA00159">
    <property type="reaction ID" value="UER00277"/>
</dbReference>
<dbReference type="EC" id="6.3.4.2" evidence="3"/>
<evidence type="ECO:0000256" key="2">
    <source>
        <dbReference type="ARBA" id="ARBA00007533"/>
    </source>
</evidence>
<protein>
    <recommendedName>
        <fullName evidence="3">CTP synthase (glutamine hydrolyzing)</fullName>
        <ecNumber evidence="3">6.3.4.2</ecNumber>
    </recommendedName>
    <alternativeName>
        <fullName evidence="13">Cytidine 5'-triphosphate synthase</fullName>
    </alternativeName>
    <alternativeName>
        <fullName evidence="14">Cytidine triphosphate synthetase</fullName>
    </alternativeName>
    <alternativeName>
        <fullName evidence="12">UTP--ammonia ligase</fullName>
    </alternativeName>
</protein>
<dbReference type="NCBIfam" id="NF003792">
    <property type="entry name" value="PRK05380.1"/>
    <property type="match status" value="1"/>
</dbReference>
<evidence type="ECO:0000256" key="14">
    <source>
        <dbReference type="ARBA" id="ARBA00083191"/>
    </source>
</evidence>
<dbReference type="GO" id="GO:0046872">
    <property type="term" value="F:metal ion binding"/>
    <property type="evidence" value="ECO:0007669"/>
    <property type="project" value="UniProtKB-KW"/>
</dbReference>
<name>A0A3M0A2X9_9BACT</name>
<evidence type="ECO:0000256" key="7">
    <source>
        <dbReference type="ARBA" id="ARBA00022840"/>
    </source>
</evidence>
<evidence type="ECO:0000256" key="4">
    <source>
        <dbReference type="ARBA" id="ARBA00022598"/>
    </source>
</evidence>
<dbReference type="FunFam" id="3.40.50.300:FF:000009">
    <property type="entry name" value="CTP synthase"/>
    <property type="match status" value="1"/>
</dbReference>
<evidence type="ECO:0000256" key="10">
    <source>
        <dbReference type="ARBA" id="ARBA00022975"/>
    </source>
</evidence>